<dbReference type="PANTHER" id="PTHR12197:SF251">
    <property type="entry name" value="EG:BACR7C10.4 PROTEIN"/>
    <property type="match status" value="1"/>
</dbReference>
<reference evidence="3" key="1">
    <citation type="journal article" date="2012" name="Proc. Natl. Acad. Sci. U.S.A.">
        <title>Antigenic diversity is generated by distinct evolutionary mechanisms in African trypanosome species.</title>
        <authorList>
            <person name="Jackson A.P."/>
            <person name="Berry A."/>
            <person name="Aslett M."/>
            <person name="Allison H.C."/>
            <person name="Burton P."/>
            <person name="Vavrova-Anderson J."/>
            <person name="Brown R."/>
            <person name="Browne H."/>
            <person name="Corton N."/>
            <person name="Hauser H."/>
            <person name="Gamble J."/>
            <person name="Gilderthorp R."/>
            <person name="Marcello L."/>
            <person name="McQuillan J."/>
            <person name="Otto T.D."/>
            <person name="Quail M.A."/>
            <person name="Sanders M.J."/>
            <person name="van Tonder A."/>
            <person name="Ginger M.L."/>
            <person name="Field M.C."/>
            <person name="Barry J.D."/>
            <person name="Hertz-Fowler C."/>
            <person name="Berriman M."/>
        </authorList>
    </citation>
    <scope>NUCLEOTIDE SEQUENCE</scope>
    <source>
        <strain evidence="3">IL3000</strain>
    </source>
</reference>
<dbReference type="EMBL" id="HE575321">
    <property type="protein sequence ID" value="CCC92038.1"/>
    <property type="molecule type" value="Genomic_DNA"/>
</dbReference>
<dbReference type="InterPro" id="IPR050869">
    <property type="entry name" value="H3K4_H4K5_MeTrfase"/>
</dbReference>
<dbReference type="Pfam" id="PF00856">
    <property type="entry name" value="SET"/>
    <property type="match status" value="1"/>
</dbReference>
<evidence type="ECO:0000256" key="1">
    <source>
        <dbReference type="SAM" id="MobiDB-lite"/>
    </source>
</evidence>
<dbReference type="InterPro" id="IPR046341">
    <property type="entry name" value="SET_dom_sf"/>
</dbReference>
<dbReference type="VEuPathDB" id="TriTrypDB:TcIL3000_8_2570"/>
<feature type="region of interest" description="Disordered" evidence="1">
    <location>
        <begin position="354"/>
        <end position="382"/>
    </location>
</feature>
<evidence type="ECO:0000259" key="2">
    <source>
        <dbReference type="PROSITE" id="PS50280"/>
    </source>
</evidence>
<name>G0URM6_TRYCI</name>
<proteinExistence type="predicted"/>
<protein>
    <recommendedName>
        <fullName evidence="2">SET domain-containing protein</fullName>
    </recommendedName>
</protein>
<sequence>MSTATSIGLEAPQNRLVERVCLTRAEDGSGRYAIARDDINPGELVLLSVPYAVALNPNEVVSAMYVSANVEECEVVSHRGKTGGREYTKMKKNKLSSNNDNVVALTPCVTFCCCCLRCIPTGTPFLNCETIEYLSDVVAAEHAEYERLMWQRKQENANQAGPIGNDAGTVGGECDKQRKKMQKPSRSSKMRSKGYVSLKQKLLDNATARREAVVYERQQVGSIPLGTNLPVSWPERVLEEKCLLEEDLLARGVCGCAGCGVVVYCSEVCWLTFREMHHSTGACRILRKAYPSLMKAFMSRAANGKKGMSPENLSVDMWSPKRWLRRASDEKAWEMMSLLLAALLVGRCTREGYSGNMKEDGGESSRTTDADESSDNGEENGIAFPLAGEEADASVAHNYPQSAAPSAVQSKSRDITVDNVPVAKASSVPREVEAIRLARLRCGTAVEVLDSTAVECGSSSGTINEALTQLFISIKDNTVVDVRTDGVGPYVVSCPRWCDTAALVTNISVLNKESRATFRRYYRRFCQHVLPWIGQDESGDETLTVSADFFDRMCGAVQCNNFGLFSSKESCIGVSIFPEASYFNHSCLPNLCRVMYRGNIAAFYALQSIRKGEPLTICYVDVQEASTAERRRTLLTSYRFFCECRRCHGYSDEDGKGDTVMSEIRFCDTCDARGYLRPLAPEDAEDCRHWEMGDIKTGECTICRQRKPWVSS</sequence>
<accession>G0URM6</accession>
<evidence type="ECO:0000313" key="3">
    <source>
        <dbReference type="EMBL" id="CCC92038.1"/>
    </source>
</evidence>
<dbReference type="PANTHER" id="PTHR12197">
    <property type="entry name" value="HISTONE-LYSINE N-METHYLTRANSFERASE SMYD"/>
    <property type="match status" value="1"/>
</dbReference>
<gene>
    <name evidence="3" type="ORF">TCIL3000_8_2570</name>
</gene>
<dbReference type="SUPFAM" id="SSF82199">
    <property type="entry name" value="SET domain"/>
    <property type="match status" value="1"/>
</dbReference>
<dbReference type="Gene3D" id="2.170.270.10">
    <property type="entry name" value="SET domain"/>
    <property type="match status" value="1"/>
</dbReference>
<feature type="domain" description="SET" evidence="2">
    <location>
        <begin position="18"/>
        <end position="620"/>
    </location>
</feature>
<dbReference type="PROSITE" id="PS50280">
    <property type="entry name" value="SET"/>
    <property type="match status" value="1"/>
</dbReference>
<feature type="compositionally biased region" description="Basic and acidic residues" evidence="1">
    <location>
        <begin position="357"/>
        <end position="369"/>
    </location>
</feature>
<dbReference type="InterPro" id="IPR001214">
    <property type="entry name" value="SET_dom"/>
</dbReference>
<organism evidence="3">
    <name type="scientific">Trypanosoma congolense (strain IL3000)</name>
    <dbReference type="NCBI Taxonomy" id="1068625"/>
    <lineage>
        <taxon>Eukaryota</taxon>
        <taxon>Discoba</taxon>
        <taxon>Euglenozoa</taxon>
        <taxon>Kinetoplastea</taxon>
        <taxon>Metakinetoplastina</taxon>
        <taxon>Trypanosomatida</taxon>
        <taxon>Trypanosomatidae</taxon>
        <taxon>Trypanosoma</taxon>
        <taxon>Nannomonas</taxon>
    </lineage>
</organism>
<dbReference type="GO" id="GO:0005634">
    <property type="term" value="C:nucleus"/>
    <property type="evidence" value="ECO:0007669"/>
    <property type="project" value="TreeGrafter"/>
</dbReference>
<dbReference type="AlphaFoldDB" id="G0URM6"/>
<dbReference type="Gene3D" id="1.10.220.160">
    <property type="match status" value="1"/>
</dbReference>